<dbReference type="AlphaFoldDB" id="A0A6I2UEV5"/>
<evidence type="ECO:0000313" key="2">
    <source>
        <dbReference type="Proteomes" id="UP000433181"/>
    </source>
</evidence>
<keyword evidence="2" id="KW-1185">Reference proteome</keyword>
<name>A0A6I2UEV5_9FIRM</name>
<protein>
    <submittedName>
        <fullName evidence="1">Phage major capsid protein</fullName>
    </submittedName>
</protein>
<dbReference type="SUPFAM" id="SSF56563">
    <property type="entry name" value="Major capsid protein gp5"/>
    <property type="match status" value="1"/>
</dbReference>
<reference evidence="1 2" key="1">
    <citation type="submission" date="2019-08" db="EMBL/GenBank/DDBJ databases">
        <title>In-depth cultivation of the pig gut microbiome towards novel bacterial diversity and tailored functional studies.</title>
        <authorList>
            <person name="Wylensek D."/>
            <person name="Hitch T.C.A."/>
            <person name="Clavel T."/>
        </authorList>
    </citation>
    <scope>NUCLEOTIDE SEQUENCE [LARGE SCALE GENOMIC DNA]</scope>
    <source>
        <strain evidence="1 2">WCA-693-APC-5D-A</strain>
    </source>
</reference>
<comment type="caution">
    <text evidence="1">The sequence shown here is derived from an EMBL/GenBank/DDBJ whole genome shotgun (WGS) entry which is preliminary data.</text>
</comment>
<dbReference type="Proteomes" id="UP000433181">
    <property type="component" value="Unassembled WGS sequence"/>
</dbReference>
<proteinExistence type="predicted"/>
<gene>
    <name evidence="1" type="ORF">FYJ84_04280</name>
</gene>
<dbReference type="Pfam" id="PF17236">
    <property type="entry name" value="SU10_MCP"/>
    <property type="match status" value="1"/>
</dbReference>
<organism evidence="1 2">
    <name type="scientific">Anaerovibrio slackiae</name>
    <dbReference type="NCBI Taxonomy" id="2652309"/>
    <lineage>
        <taxon>Bacteria</taxon>
        <taxon>Bacillati</taxon>
        <taxon>Bacillota</taxon>
        <taxon>Negativicutes</taxon>
        <taxon>Selenomonadales</taxon>
        <taxon>Selenomonadaceae</taxon>
        <taxon>Anaerovibrio</taxon>
    </lineage>
</organism>
<dbReference type="InterPro" id="IPR035198">
    <property type="entry name" value="SU10_MCP"/>
</dbReference>
<sequence length="341" mass="38664">MYNRKLYRASESPINYVNQGHVMIIGDYDHVLKDYLKRDFAIDFKVNHVQALGYPHVWNEQKAIPENTKAVDPRAGFGTKETPSYRPTTLNANYDRDNWKQAFARCYITGIRYDFFDKKLEETYGVMEDLIAKDYNDMFVDFSRKTANDFWNGTGTLAGTTENDLVYCGVLSQITDKTAIVSGANIADALTTKITSLMTRLDYTNYPDVICMNPATYDIIMKQEQNRDIYSKPVDMEIIPGISVPAFYTPMGKLPIVLTPFIKPVTGSGKTTHSIVALNTSMIDKLYMFNDGPQTYEIANPDNPLANDRLLTDKFVMDFANYIVHGAHTGAHFIMTYEVTA</sequence>
<evidence type="ECO:0000313" key="1">
    <source>
        <dbReference type="EMBL" id="MSU08209.1"/>
    </source>
</evidence>
<accession>A0A6I2UEV5</accession>
<dbReference type="EMBL" id="VUNR01000005">
    <property type="protein sequence ID" value="MSU08209.1"/>
    <property type="molecule type" value="Genomic_DNA"/>
</dbReference>